<dbReference type="PANTHER" id="PTHR37937:SF1">
    <property type="entry name" value="CONJUGATIVE TRANSFER: DNA TRANSPORT"/>
    <property type="match status" value="1"/>
</dbReference>
<evidence type="ECO:0000256" key="4">
    <source>
        <dbReference type="ARBA" id="ARBA00022692"/>
    </source>
</evidence>
<evidence type="ECO:0000256" key="5">
    <source>
        <dbReference type="ARBA" id="ARBA00022989"/>
    </source>
</evidence>
<dbReference type="Gene3D" id="3.40.50.300">
    <property type="entry name" value="P-loop containing nucleotide triphosphate hydrolases"/>
    <property type="match status" value="1"/>
</dbReference>
<organism evidence="9 10">
    <name type="scientific">Bacteroides uniformis</name>
    <dbReference type="NCBI Taxonomy" id="820"/>
    <lineage>
        <taxon>Bacteria</taxon>
        <taxon>Pseudomonadati</taxon>
        <taxon>Bacteroidota</taxon>
        <taxon>Bacteroidia</taxon>
        <taxon>Bacteroidales</taxon>
        <taxon>Bacteroidaceae</taxon>
        <taxon>Bacteroides</taxon>
    </lineage>
</organism>
<evidence type="ECO:0000259" key="8">
    <source>
        <dbReference type="Pfam" id="PF14293"/>
    </source>
</evidence>
<feature type="transmembrane region" description="Helical" evidence="7">
    <location>
        <begin position="58"/>
        <end position="82"/>
    </location>
</feature>
<keyword evidence="5 7" id="KW-1133">Transmembrane helix</keyword>
<name>A0A7J5HYQ8_BACUN</name>
<dbReference type="PANTHER" id="PTHR37937">
    <property type="entry name" value="CONJUGATIVE TRANSFER: DNA TRANSPORT"/>
    <property type="match status" value="1"/>
</dbReference>
<gene>
    <name evidence="9" type="ORF">GAP47_11150</name>
</gene>
<evidence type="ECO:0000313" key="10">
    <source>
        <dbReference type="Proteomes" id="UP000462376"/>
    </source>
</evidence>
<proteinExistence type="inferred from homology"/>
<comment type="similarity">
    <text evidence="2">Belongs to the VirD4/TraG family.</text>
</comment>
<accession>A0A7J5HYQ8</accession>
<dbReference type="InterPro" id="IPR003688">
    <property type="entry name" value="TraG/VirD4"/>
</dbReference>
<protein>
    <submittedName>
        <fullName evidence="9">TraM recognition domain-containing protein</fullName>
    </submittedName>
</protein>
<keyword evidence="4 7" id="KW-0812">Transmembrane</keyword>
<dbReference type="AlphaFoldDB" id="A0A7J5HYQ8"/>
<keyword evidence="6 7" id="KW-0472">Membrane</keyword>
<evidence type="ECO:0000256" key="2">
    <source>
        <dbReference type="ARBA" id="ARBA00008806"/>
    </source>
</evidence>
<feature type="transmembrane region" description="Helical" evidence="7">
    <location>
        <begin position="94"/>
        <end position="112"/>
    </location>
</feature>
<comment type="caution">
    <text evidence="9">The sequence shown here is derived from an EMBL/GenBank/DDBJ whole genome shotgun (WGS) entry which is preliminary data.</text>
</comment>
<keyword evidence="3" id="KW-1003">Cell membrane</keyword>
<feature type="transmembrane region" description="Helical" evidence="7">
    <location>
        <begin position="313"/>
        <end position="332"/>
    </location>
</feature>
<sequence>MQQEDDLRGLAKVMEFMRAISIIFIVVHIYWFCYQAIVDMGINIGVVDKILLNFQNTAGLFSNLLVTKVFAIIFLALSCLGTKGVKNQKMTWQKIYATFLGGLVLFFMNWWLFDLPFSPIVNMAIYTVTMTVGYILLLMSGVWISRMFKHNLMEDVFNVANESFMQETRLMENEYSVNLPTKFTYQGKEWDGWINVVNPFRATIVLGTPGSGKSYAVVNNYIKQTIAKGFATYIYDYKFDDLSVIAYNELLKNIDKYKVKPSFYVINFDDPRRSHRCNPINPKFMVDISDAYESAYTIMLNLNKTWIQKQGDFFVESPIILLAAIIWYLRIYKDGKYCTFPHTIEFLNKPYADIFTILTSYPSLENYLSPFMDAWKGGAQDQLQGQIASAKIPLSRMISPQLYWVMTGDDFTLDLNNPNEPKILCVGNNPDRQNIYSAALGLYNSRIVKLVNKKGQLKSSIIIDELPTIYFRGIDNLIATARSNKVAVCLGFQDYSQLARDYGDKEAKVIQNTVGNIFSGQVVGETAKNLSERFGKILQQRQSVSINRQDTSTSINTQLDFLIPASKISNLSQGAFVGSVADNFGEEIDQKIFHSRIIVDSAKVSAETKAYKKIPIVNEFKDENGNDIMQEQIERNYSRIKDEVEQIVQDEMERIKADPELRKRLLPDEKDEEDND</sequence>
<dbReference type="InterPro" id="IPR051539">
    <property type="entry name" value="T4SS-coupling_protein"/>
</dbReference>
<dbReference type="Proteomes" id="UP000462376">
    <property type="component" value="Unassembled WGS sequence"/>
</dbReference>
<comment type="subcellular location">
    <subcellularLocation>
        <location evidence="1">Cell membrane</location>
        <topology evidence="1">Multi-pass membrane protein</topology>
    </subcellularLocation>
</comment>
<dbReference type="RefSeq" id="WP_151882810.1">
    <property type="nucleotide sequence ID" value="NZ_WCTL01000008.1"/>
</dbReference>
<feature type="transmembrane region" description="Helical" evidence="7">
    <location>
        <begin position="124"/>
        <end position="144"/>
    </location>
</feature>
<dbReference type="Pfam" id="PF14293">
    <property type="entry name" value="YWFCY"/>
    <property type="match status" value="1"/>
</dbReference>
<dbReference type="GO" id="GO:0005886">
    <property type="term" value="C:plasma membrane"/>
    <property type="evidence" value="ECO:0007669"/>
    <property type="project" value="UniProtKB-SubCell"/>
</dbReference>
<dbReference type="EMBL" id="WCTL01000008">
    <property type="protein sequence ID" value="KAB4236646.1"/>
    <property type="molecule type" value="Genomic_DNA"/>
</dbReference>
<evidence type="ECO:0000256" key="7">
    <source>
        <dbReference type="SAM" id="Phobius"/>
    </source>
</evidence>
<dbReference type="SUPFAM" id="SSF52540">
    <property type="entry name" value="P-loop containing nucleoside triphosphate hydrolases"/>
    <property type="match status" value="1"/>
</dbReference>
<reference evidence="9 10" key="1">
    <citation type="journal article" date="2019" name="Nat. Med.">
        <title>A library of human gut bacterial isolates paired with longitudinal multiomics data enables mechanistic microbiome research.</title>
        <authorList>
            <person name="Poyet M."/>
            <person name="Groussin M."/>
            <person name="Gibbons S.M."/>
            <person name="Avila-Pacheco J."/>
            <person name="Jiang X."/>
            <person name="Kearney S.M."/>
            <person name="Perrotta A.R."/>
            <person name="Berdy B."/>
            <person name="Zhao S."/>
            <person name="Lieberman T.D."/>
            <person name="Swanson P.K."/>
            <person name="Smith M."/>
            <person name="Roesemann S."/>
            <person name="Alexander J.E."/>
            <person name="Rich S.A."/>
            <person name="Livny J."/>
            <person name="Vlamakis H."/>
            <person name="Clish C."/>
            <person name="Bullock K."/>
            <person name="Deik A."/>
            <person name="Scott J."/>
            <person name="Pierce K.A."/>
            <person name="Xavier R.J."/>
            <person name="Alm E.J."/>
        </authorList>
    </citation>
    <scope>NUCLEOTIDE SEQUENCE [LARGE SCALE GENOMIC DNA]</scope>
    <source>
        <strain evidence="9 10">BIOML-A5</strain>
    </source>
</reference>
<dbReference type="InterPro" id="IPR027417">
    <property type="entry name" value="P-loop_NTPase"/>
</dbReference>
<feature type="transmembrane region" description="Helical" evidence="7">
    <location>
        <begin position="20"/>
        <end position="38"/>
    </location>
</feature>
<feature type="domain" description="YWFCY" evidence="8">
    <location>
        <begin position="5"/>
        <end position="149"/>
    </location>
</feature>
<dbReference type="CDD" id="cd01127">
    <property type="entry name" value="TrwB_TraG_TraD_VirD4"/>
    <property type="match status" value="1"/>
</dbReference>
<evidence type="ECO:0000256" key="1">
    <source>
        <dbReference type="ARBA" id="ARBA00004651"/>
    </source>
</evidence>
<dbReference type="NCBIfam" id="NF041326">
    <property type="entry name" value="Bacteroid_MobC"/>
    <property type="match status" value="1"/>
</dbReference>
<evidence type="ECO:0000256" key="6">
    <source>
        <dbReference type="ARBA" id="ARBA00023136"/>
    </source>
</evidence>
<dbReference type="Pfam" id="PF02534">
    <property type="entry name" value="T4SS-DNA_transf"/>
    <property type="match status" value="1"/>
</dbReference>
<evidence type="ECO:0000256" key="3">
    <source>
        <dbReference type="ARBA" id="ARBA00022475"/>
    </source>
</evidence>
<evidence type="ECO:0000313" key="9">
    <source>
        <dbReference type="EMBL" id="KAB4236646.1"/>
    </source>
</evidence>
<dbReference type="InterPro" id="IPR025988">
    <property type="entry name" value="YWFCY_dom"/>
</dbReference>